<dbReference type="RefSeq" id="WP_116417419.1">
    <property type="nucleotide sequence ID" value="NZ_NBXC01000008.1"/>
</dbReference>
<dbReference type="Proteomes" id="UP000257080">
    <property type="component" value="Unassembled WGS sequence"/>
</dbReference>
<feature type="transmembrane region" description="Helical" evidence="1">
    <location>
        <begin position="134"/>
        <end position="153"/>
    </location>
</feature>
<feature type="transmembrane region" description="Helical" evidence="1">
    <location>
        <begin position="21"/>
        <end position="42"/>
    </location>
</feature>
<name>A0A3E0WFP4_9MICO</name>
<protein>
    <submittedName>
        <fullName evidence="2">Uncharacterized protein</fullName>
    </submittedName>
</protein>
<keyword evidence="1" id="KW-1133">Transmembrane helix</keyword>
<dbReference type="OrthoDB" id="3534856at2"/>
<reference evidence="2 3" key="1">
    <citation type="submission" date="2017-04" db="EMBL/GenBank/DDBJ databases">
        <title>Comparative genome analysis of Subtercola boreus.</title>
        <authorList>
            <person name="Cho Y.-J."/>
            <person name="Cho A."/>
            <person name="Kim O.-S."/>
            <person name="Lee J.-I."/>
        </authorList>
    </citation>
    <scope>NUCLEOTIDE SEQUENCE [LARGE SCALE GENOMIC DNA]</scope>
    <source>
        <strain evidence="2 3">P28004</strain>
    </source>
</reference>
<sequence>MAQAAPVDTTGVSTDRALGRAAIWGSAVLLVSSVVFVAGYNVSLPQVNIALALAGLGAAGLSVAWSLMVSKPWLVGLLMLVAGVGVFVFTLEVQTGARLYEGSDVAIFTAPKIAVTFAGVAGTSLPAALARTTAGFVVSTISVALATQVAGLPPVIDPPAMFVWLGIVVALLSIWGGRSRSLREAVSWQAAAEVEERRTERGRISTLASATLYDSVLNDLETLAVAPTPLLDEHRAFLAKDIASLAHPGLLVDEAMLAREASDDRRGYVPVAETAQEISPISGVTSRIVVIVAGSAAVAVAAVLTVLGAGDVVSFPLMSLALVCLVSGFGYLVWAADYRRRTVTKARYDIAFSLVLLSFILESLSQLGSDVDSRNDWGPLAVALVLAVSATYRLPRQILLRVFIAVVVVVALAFVNGPAVGDAGMIVWFTTFCVSVIALGGAAVIFAATNIAGLRRDRKRLSVEREARDLRERRSAIEEFLGNDIEALRSEVLPFLRRVKAEDTVTDVDRRRAGILALRVRAARAEARDDRSADAGL</sequence>
<feature type="transmembrane region" description="Helical" evidence="1">
    <location>
        <begin position="73"/>
        <end position="91"/>
    </location>
</feature>
<feature type="transmembrane region" description="Helical" evidence="1">
    <location>
        <begin position="159"/>
        <end position="177"/>
    </location>
</feature>
<feature type="transmembrane region" description="Helical" evidence="1">
    <location>
        <begin position="315"/>
        <end position="334"/>
    </location>
</feature>
<proteinExistence type="predicted"/>
<evidence type="ECO:0000313" key="3">
    <source>
        <dbReference type="Proteomes" id="UP000257080"/>
    </source>
</evidence>
<dbReference type="EMBL" id="NBXE01000008">
    <property type="protein sequence ID" value="RFA28623.1"/>
    <property type="molecule type" value="Genomic_DNA"/>
</dbReference>
<accession>A0A3E0WFP4</accession>
<keyword evidence="1" id="KW-0472">Membrane</keyword>
<keyword evidence="1" id="KW-0812">Transmembrane</keyword>
<comment type="caution">
    <text evidence="2">The sequence shown here is derived from an EMBL/GenBank/DDBJ whole genome shotgun (WGS) entry which is preliminary data.</text>
</comment>
<dbReference type="AlphaFoldDB" id="A0A3E0WFP4"/>
<gene>
    <name evidence="2" type="ORF">B7R25_02520</name>
</gene>
<feature type="transmembrane region" description="Helical" evidence="1">
    <location>
        <begin position="49"/>
        <end position="67"/>
    </location>
</feature>
<feature type="transmembrane region" description="Helical" evidence="1">
    <location>
        <begin position="346"/>
        <end position="365"/>
    </location>
</feature>
<feature type="transmembrane region" description="Helical" evidence="1">
    <location>
        <begin position="377"/>
        <end position="395"/>
    </location>
</feature>
<organism evidence="2 3">
    <name type="scientific">Subtercola boreus</name>
    <dbReference type="NCBI Taxonomy" id="120213"/>
    <lineage>
        <taxon>Bacteria</taxon>
        <taxon>Bacillati</taxon>
        <taxon>Actinomycetota</taxon>
        <taxon>Actinomycetes</taxon>
        <taxon>Micrococcales</taxon>
        <taxon>Microbacteriaceae</taxon>
        <taxon>Subtercola</taxon>
    </lineage>
</organism>
<evidence type="ECO:0000256" key="1">
    <source>
        <dbReference type="SAM" id="Phobius"/>
    </source>
</evidence>
<evidence type="ECO:0000313" key="2">
    <source>
        <dbReference type="EMBL" id="RFA28623.1"/>
    </source>
</evidence>
<feature type="transmembrane region" description="Helical" evidence="1">
    <location>
        <begin position="402"/>
        <end position="420"/>
    </location>
</feature>
<feature type="transmembrane region" description="Helical" evidence="1">
    <location>
        <begin position="426"/>
        <end position="452"/>
    </location>
</feature>
<feature type="transmembrane region" description="Helical" evidence="1">
    <location>
        <begin position="288"/>
        <end position="309"/>
    </location>
</feature>